<dbReference type="GO" id="GO:0006352">
    <property type="term" value="P:DNA-templated transcription initiation"/>
    <property type="evidence" value="ECO:0007669"/>
    <property type="project" value="UniProtKB-UniRule"/>
</dbReference>
<dbReference type="InterPro" id="IPR045113">
    <property type="entry name" value="Rpb7-like"/>
</dbReference>
<keyword evidence="2 5" id="KW-0240">DNA-directed RNA polymerase</keyword>
<comment type="subcellular location">
    <subcellularLocation>
        <location evidence="1 5">Nucleus</location>
    </subcellularLocation>
</comment>
<dbReference type="GO" id="GO:0006362">
    <property type="term" value="P:transcription elongation by RNA polymerase I"/>
    <property type="evidence" value="ECO:0007669"/>
    <property type="project" value="TreeGrafter"/>
</dbReference>
<dbReference type="AlphaFoldDB" id="A0A6P4AGD7"/>
<dbReference type="GO" id="GO:0005736">
    <property type="term" value="C:RNA polymerase I complex"/>
    <property type="evidence" value="ECO:0007669"/>
    <property type="project" value="TreeGrafter"/>
</dbReference>
<dbReference type="InParanoid" id="A0A6P4AGD7"/>
<evidence type="ECO:0000256" key="2">
    <source>
        <dbReference type="ARBA" id="ARBA00022478"/>
    </source>
</evidence>
<gene>
    <name evidence="7 8" type="primary">LOC107420376</name>
</gene>
<evidence type="ECO:0000256" key="3">
    <source>
        <dbReference type="ARBA" id="ARBA00023163"/>
    </source>
</evidence>
<keyword evidence="3 5" id="KW-0804">Transcription</keyword>
<evidence type="ECO:0000313" key="6">
    <source>
        <dbReference type="Proteomes" id="UP001652623"/>
    </source>
</evidence>
<reference evidence="7 8" key="1">
    <citation type="submission" date="2025-05" db="UniProtKB">
        <authorList>
            <consortium name="RefSeq"/>
        </authorList>
    </citation>
    <scope>IDENTIFICATION</scope>
    <source>
        <tissue evidence="7 8">Seedling</tissue>
    </source>
</reference>
<name>A0A6P4AGD7_ZIZJJ</name>
<evidence type="ECO:0000256" key="1">
    <source>
        <dbReference type="ARBA" id="ARBA00004123"/>
    </source>
</evidence>
<evidence type="ECO:0000256" key="4">
    <source>
        <dbReference type="ARBA" id="ARBA00023242"/>
    </source>
</evidence>
<dbReference type="InterPro" id="IPR036898">
    <property type="entry name" value="RNA_pol_Rpb7-like_N_sf"/>
</dbReference>
<comment type="function">
    <text evidence="5">DNA-dependent RNA polymerase which catalyzes the transcription of DNA into RNA using the four ribonucleoside triphosphates as substrates.</text>
</comment>
<dbReference type="Gene3D" id="2.40.50.1060">
    <property type="match status" value="1"/>
</dbReference>
<protein>
    <recommendedName>
        <fullName evidence="5">DNA-directed RNA polymerase subunit</fullName>
    </recommendedName>
</protein>
<dbReference type="GeneID" id="107420376"/>
<evidence type="ECO:0000256" key="5">
    <source>
        <dbReference type="RuleBase" id="RU369086"/>
    </source>
</evidence>
<keyword evidence="4 5" id="KW-0539">Nucleus</keyword>
<dbReference type="RefSeq" id="XP_048332446.2">
    <property type="nucleotide sequence ID" value="XM_048476489.2"/>
</dbReference>
<accession>A0A6P4AGD7</accession>
<dbReference type="FunCoup" id="A0A6P4AGD7">
    <property type="interactions" value="531"/>
</dbReference>
<dbReference type="PANTHER" id="PTHR12709:SF5">
    <property type="entry name" value="DNA-DIRECTED RNA POLYMERASE I SUBUNIT RPA43"/>
    <property type="match status" value="1"/>
</dbReference>
<sequence>MEGLNVSDANLIVHLHPSKSNNIYDAILRELSSLLFKFNENFDGVVLAYEFNILDKNAKILIGIHPFFGVRLKAKLLLFSPKPDMLLEGKVVKLSQGSIHLIVLGFSSATIIDEDIREEFLFKTKHEEEVFISKFHKRHVIKIGNMLRFLVKSFDEEILHISGSLVPPHTGSIWWLDRHSKEVSQPDRGNKSREAEEETILQANGTVGGTEVFSINNDHKIKKSKRKRIREES</sequence>
<dbReference type="PANTHER" id="PTHR12709">
    <property type="entry name" value="DNA-DIRECTED RNA POLYMERASE II, III"/>
    <property type="match status" value="1"/>
</dbReference>
<organism evidence="6 7">
    <name type="scientific">Ziziphus jujuba</name>
    <name type="common">Chinese jujube</name>
    <name type="synonym">Ziziphus sativa</name>
    <dbReference type="NCBI Taxonomy" id="326968"/>
    <lineage>
        <taxon>Eukaryota</taxon>
        <taxon>Viridiplantae</taxon>
        <taxon>Streptophyta</taxon>
        <taxon>Embryophyta</taxon>
        <taxon>Tracheophyta</taxon>
        <taxon>Spermatophyta</taxon>
        <taxon>Magnoliopsida</taxon>
        <taxon>eudicotyledons</taxon>
        <taxon>Gunneridae</taxon>
        <taxon>Pentapetalae</taxon>
        <taxon>rosids</taxon>
        <taxon>fabids</taxon>
        <taxon>Rosales</taxon>
        <taxon>Rhamnaceae</taxon>
        <taxon>Paliureae</taxon>
        <taxon>Ziziphus</taxon>
    </lineage>
</organism>
<evidence type="ECO:0000313" key="7">
    <source>
        <dbReference type="RefSeq" id="XP_015884800.2"/>
    </source>
</evidence>
<keyword evidence="6" id="KW-1185">Reference proteome</keyword>
<proteinExistence type="predicted"/>
<dbReference type="Proteomes" id="UP001652623">
    <property type="component" value="Chromosome 5"/>
</dbReference>
<evidence type="ECO:0000313" key="8">
    <source>
        <dbReference type="RefSeq" id="XP_048332446.2"/>
    </source>
</evidence>
<dbReference type="RefSeq" id="XP_015884800.2">
    <property type="nucleotide sequence ID" value="XM_016029314.4"/>
</dbReference>
<dbReference type="Gene3D" id="3.30.1490.120">
    <property type="entry name" value="RNA polymerase Rpb7-like, N-terminal domain"/>
    <property type="match status" value="1"/>
</dbReference>
<dbReference type="KEGG" id="zju:107420376"/>